<dbReference type="PANTHER" id="PTHR45947">
    <property type="entry name" value="SULFOQUINOVOSYL TRANSFERASE SQD2"/>
    <property type="match status" value="1"/>
</dbReference>
<dbReference type="Gene3D" id="3.40.50.2000">
    <property type="entry name" value="Glycogen Phosphorylase B"/>
    <property type="match status" value="2"/>
</dbReference>
<protein>
    <submittedName>
        <fullName evidence="2">Glycosyltransferase family 4 protein</fullName>
    </submittedName>
</protein>
<evidence type="ECO:0000313" key="2">
    <source>
        <dbReference type="EMBL" id="RXR19270.1"/>
    </source>
</evidence>
<dbReference type="InterPro" id="IPR050194">
    <property type="entry name" value="Glycosyltransferase_grp1"/>
</dbReference>
<dbReference type="AlphaFoldDB" id="A0A4Q1K2K6"/>
<keyword evidence="2" id="KW-0808">Transferase</keyword>
<dbReference type="Pfam" id="PF00534">
    <property type="entry name" value="Glycos_transf_1"/>
    <property type="match status" value="1"/>
</dbReference>
<reference evidence="3" key="1">
    <citation type="submission" date="2019-01" db="EMBL/GenBank/DDBJ databases">
        <title>Cytophagaceae bacterium strain CAR-16.</title>
        <authorList>
            <person name="Chen W.-M."/>
        </authorList>
    </citation>
    <scope>NUCLEOTIDE SEQUENCE [LARGE SCALE GENOMIC DNA]</scope>
    <source>
        <strain evidence="3">LLJ-11</strain>
    </source>
</reference>
<proteinExistence type="predicted"/>
<dbReference type="SUPFAM" id="SSF53756">
    <property type="entry name" value="UDP-Glycosyltransferase/glycogen phosphorylase"/>
    <property type="match status" value="1"/>
</dbReference>
<dbReference type="Proteomes" id="UP000290283">
    <property type="component" value="Unassembled WGS sequence"/>
</dbReference>
<organism evidence="2 3">
    <name type="scientific">Flavobacterium amnicola</name>
    <dbReference type="NCBI Taxonomy" id="2506422"/>
    <lineage>
        <taxon>Bacteria</taxon>
        <taxon>Pseudomonadati</taxon>
        <taxon>Bacteroidota</taxon>
        <taxon>Flavobacteriia</taxon>
        <taxon>Flavobacteriales</taxon>
        <taxon>Flavobacteriaceae</taxon>
        <taxon>Flavobacterium</taxon>
    </lineage>
</organism>
<dbReference type="RefSeq" id="WP_129435728.1">
    <property type="nucleotide sequence ID" value="NZ_SBKO01000002.1"/>
</dbReference>
<feature type="domain" description="Glycosyl transferase family 1" evidence="1">
    <location>
        <begin position="182"/>
        <end position="334"/>
    </location>
</feature>
<dbReference type="GO" id="GO:0016757">
    <property type="term" value="F:glycosyltransferase activity"/>
    <property type="evidence" value="ECO:0007669"/>
    <property type="project" value="InterPro"/>
</dbReference>
<dbReference type="EMBL" id="SBKO01000002">
    <property type="protein sequence ID" value="RXR19270.1"/>
    <property type="molecule type" value="Genomic_DNA"/>
</dbReference>
<evidence type="ECO:0000259" key="1">
    <source>
        <dbReference type="Pfam" id="PF00534"/>
    </source>
</evidence>
<dbReference type="PANTHER" id="PTHR45947:SF3">
    <property type="entry name" value="SULFOQUINOVOSYL TRANSFERASE SQD2"/>
    <property type="match status" value="1"/>
</dbReference>
<dbReference type="OrthoDB" id="9811239at2"/>
<accession>A0A4Q1K2K6</accession>
<sequence length="359" mass="40858">MKILYITPTIYDEGGVAKVVSVKSNVLIENYNCEIGFVTFNNASTDTFHPFHSDIQKFDIKATGFKPFKILNYYQKVKKIVQSFQPDVIVICDFGWKGFFFSKFVKTTIPIVFEIHGSLFNESKKINNKTLVNYRASVRKKLLSAYNNVVFLSAESQKEWGIAGEIIPNSIQNTNLVAKLQNHKAIAIARHSYEKGIDRLIDIWAKVSQKSDWLLEIYGDGYLFEKHQNQIKELGLNETIKLLKPLKNIQEKYLEASMFVMTSRSEGFPMALLEAMEVGLPAVSYDCPIGPKAIIKNESSGFLIEDGNVEQFVSTVLALQKDTLSREKIGQQAKLEMQKLHPDVIAKKWFNYFTALISK</sequence>
<dbReference type="InterPro" id="IPR001296">
    <property type="entry name" value="Glyco_trans_1"/>
</dbReference>
<gene>
    <name evidence="2" type="ORF">EQG63_07440</name>
</gene>
<evidence type="ECO:0000313" key="3">
    <source>
        <dbReference type="Proteomes" id="UP000290283"/>
    </source>
</evidence>
<name>A0A4Q1K2K6_9FLAO</name>
<comment type="caution">
    <text evidence="2">The sequence shown here is derived from an EMBL/GenBank/DDBJ whole genome shotgun (WGS) entry which is preliminary data.</text>
</comment>
<keyword evidence="3" id="KW-1185">Reference proteome</keyword>